<dbReference type="EC" id="6.3.5.4" evidence="3"/>
<dbReference type="GO" id="GO:0006529">
    <property type="term" value="P:asparagine biosynthetic process"/>
    <property type="evidence" value="ECO:0007669"/>
    <property type="project" value="InterPro"/>
</dbReference>
<protein>
    <recommendedName>
        <fullName evidence="3">asparagine synthase (glutamine-hydrolyzing)</fullName>
        <ecNumber evidence="3">6.3.5.4</ecNumber>
    </recommendedName>
</protein>
<dbReference type="PANTHER" id="PTHR43284">
    <property type="entry name" value="ASPARAGINE SYNTHETASE (GLUTAMINE-HYDROLYZING)"/>
    <property type="match status" value="1"/>
</dbReference>
<dbReference type="InterPro" id="IPR014729">
    <property type="entry name" value="Rossmann-like_a/b/a_fold"/>
</dbReference>
<dbReference type="InterPro" id="IPR051786">
    <property type="entry name" value="ASN_synthetase/amidase"/>
</dbReference>
<dbReference type="PROSITE" id="PS51278">
    <property type="entry name" value="GATASE_TYPE_2"/>
    <property type="match status" value="1"/>
</dbReference>
<dbReference type="InterPro" id="IPR001962">
    <property type="entry name" value="Asn_synthase"/>
</dbReference>
<dbReference type="Gene3D" id="3.40.50.620">
    <property type="entry name" value="HUPs"/>
    <property type="match status" value="1"/>
</dbReference>
<organism evidence="9">
    <name type="scientific">uncultured Sulfurovum sp</name>
    <dbReference type="NCBI Taxonomy" id="269237"/>
    <lineage>
        <taxon>Bacteria</taxon>
        <taxon>Pseudomonadati</taxon>
        <taxon>Campylobacterota</taxon>
        <taxon>Epsilonproteobacteria</taxon>
        <taxon>Campylobacterales</taxon>
        <taxon>Sulfurovaceae</taxon>
        <taxon>Sulfurovum</taxon>
        <taxon>environmental samples</taxon>
    </lineage>
</organism>
<evidence type="ECO:0000256" key="3">
    <source>
        <dbReference type="ARBA" id="ARBA00012737"/>
    </source>
</evidence>
<keyword evidence="4" id="KW-0547">Nucleotide-binding</keyword>
<dbReference type="PANTHER" id="PTHR43284:SF1">
    <property type="entry name" value="ASPARAGINE SYNTHETASE"/>
    <property type="match status" value="1"/>
</dbReference>
<dbReference type="GO" id="GO:0005829">
    <property type="term" value="C:cytosol"/>
    <property type="evidence" value="ECO:0007669"/>
    <property type="project" value="TreeGrafter"/>
</dbReference>
<dbReference type="PIRSF" id="PIRSF001589">
    <property type="entry name" value="Asn_synthetase_glu-h"/>
    <property type="match status" value="1"/>
</dbReference>
<dbReference type="SUPFAM" id="SSF56235">
    <property type="entry name" value="N-terminal nucleophile aminohydrolases (Ntn hydrolases)"/>
    <property type="match status" value="1"/>
</dbReference>
<dbReference type="Pfam" id="PF13537">
    <property type="entry name" value="GATase_7"/>
    <property type="match status" value="1"/>
</dbReference>
<evidence type="ECO:0000256" key="4">
    <source>
        <dbReference type="ARBA" id="ARBA00022741"/>
    </source>
</evidence>
<evidence type="ECO:0000256" key="2">
    <source>
        <dbReference type="ARBA" id="ARBA00005752"/>
    </source>
</evidence>
<dbReference type="InterPro" id="IPR006426">
    <property type="entry name" value="Asn_synth_AEB"/>
</dbReference>
<evidence type="ECO:0000259" key="8">
    <source>
        <dbReference type="PROSITE" id="PS51278"/>
    </source>
</evidence>
<evidence type="ECO:0000256" key="7">
    <source>
        <dbReference type="PIRSR" id="PIRSR001589-3"/>
    </source>
</evidence>
<comment type="catalytic activity">
    <reaction evidence="6">
        <text>L-aspartate + L-glutamine + ATP + H2O = L-asparagine + L-glutamate + AMP + diphosphate + H(+)</text>
        <dbReference type="Rhea" id="RHEA:12228"/>
        <dbReference type="ChEBI" id="CHEBI:15377"/>
        <dbReference type="ChEBI" id="CHEBI:15378"/>
        <dbReference type="ChEBI" id="CHEBI:29985"/>
        <dbReference type="ChEBI" id="CHEBI:29991"/>
        <dbReference type="ChEBI" id="CHEBI:30616"/>
        <dbReference type="ChEBI" id="CHEBI:33019"/>
        <dbReference type="ChEBI" id="CHEBI:58048"/>
        <dbReference type="ChEBI" id="CHEBI:58359"/>
        <dbReference type="ChEBI" id="CHEBI:456215"/>
        <dbReference type="EC" id="6.3.5.4"/>
    </reaction>
</comment>
<gene>
    <name evidence="9" type="ORF">HELGO_WM4774</name>
</gene>
<accession>A0A6S6TDQ1</accession>
<reference evidence="9" key="1">
    <citation type="submission" date="2020-01" db="EMBL/GenBank/DDBJ databases">
        <authorList>
            <person name="Meier V. D."/>
            <person name="Meier V D."/>
        </authorList>
    </citation>
    <scope>NUCLEOTIDE SEQUENCE</scope>
    <source>
        <strain evidence="9">HLG_WM_MAG_05</strain>
    </source>
</reference>
<comment type="pathway">
    <text evidence="1">Amino-acid biosynthesis; L-asparagine biosynthesis; L-asparagine from L-aspartate (L-Gln route): step 1/1.</text>
</comment>
<proteinExistence type="inferred from homology"/>
<evidence type="ECO:0000313" key="9">
    <source>
        <dbReference type="EMBL" id="CAA6817484.1"/>
    </source>
</evidence>
<dbReference type="GO" id="GO:0005524">
    <property type="term" value="F:ATP binding"/>
    <property type="evidence" value="ECO:0007669"/>
    <property type="project" value="UniProtKB-KW"/>
</dbReference>
<dbReference type="GO" id="GO:0004066">
    <property type="term" value="F:asparagine synthase (glutamine-hydrolyzing) activity"/>
    <property type="evidence" value="ECO:0007669"/>
    <property type="project" value="UniProtKB-EC"/>
</dbReference>
<dbReference type="EMBL" id="CACVAU010000052">
    <property type="protein sequence ID" value="CAA6817484.1"/>
    <property type="molecule type" value="Genomic_DNA"/>
</dbReference>
<keyword evidence="9" id="KW-0436">Ligase</keyword>
<dbReference type="CDD" id="cd01991">
    <property type="entry name" value="Asn_synthase_B_C"/>
    <property type="match status" value="1"/>
</dbReference>
<feature type="domain" description="Glutamine amidotransferase type-2" evidence="8">
    <location>
        <begin position="1"/>
        <end position="172"/>
    </location>
</feature>
<feature type="site" description="Important for beta-aspartyl-AMP intermediate formation" evidence="7">
    <location>
        <position position="327"/>
    </location>
</feature>
<dbReference type="InterPro" id="IPR029055">
    <property type="entry name" value="Ntn_hydrolases_N"/>
</dbReference>
<dbReference type="Gene3D" id="3.60.20.10">
    <property type="entry name" value="Glutamine Phosphoribosylpyrophosphate, subunit 1, domain 1"/>
    <property type="match status" value="1"/>
</dbReference>
<sequence>MKKFLINMSKERKTIKIIEKSNEVETFNNKEIFLLFVGELLNRKKILTMLNLDDKTTLNITLLLASYKKWGIKLLNMLEGQFSLIIHNKNTNTLYIAKDKIGIQPLYFTSMNNTISIGSHVKEFYKVDEIQLSINPNALANYLQFGYILQPQTIFKECYKVQSGEYITFDLIKNNKQKTKYWLLESIYNEKKIVQNESIILNTTHNLLQKSVEENRLTNNHGLSLSGGYDSSTLVAITQQQSEKKIDTFTIGFHENTINEAPHAKAISDYLGTNHHEYYFTAMDALKFIPKMSKVYDEPFADHAASPTMLTAKLLKEHNIKNLIAGDGGDEVFATAEDVHFFNKIATTPTFLKKLSSLPLEYIYIDKVPFLKNYNNLPKKLDKLKGVLNAKNIAHMIQVRNSIFLEKELKQHIKDYNQPIVTSFDAITFGEHSETVDEIIGTYFKTTMTDGELVKSYAAMNHQGITLSTPFLNVNLIQYMAKVPASIKIKNGIKKYLLKEISHLYLPKKLMDRPKCGFSIPLSSWMKNELKDILYSQINKKRLDEDNIFNSSSIINIRNQFYAGNEAYKYKLWRIFIFQLWYENFTININKG</sequence>
<name>A0A6S6TDQ1_9BACT</name>
<comment type="similarity">
    <text evidence="2">Belongs to the asparagine synthetase family.</text>
</comment>
<dbReference type="Pfam" id="PF00733">
    <property type="entry name" value="Asn_synthase"/>
    <property type="match status" value="1"/>
</dbReference>
<dbReference type="SUPFAM" id="SSF52402">
    <property type="entry name" value="Adenine nucleotide alpha hydrolases-like"/>
    <property type="match status" value="1"/>
</dbReference>
<evidence type="ECO:0000256" key="6">
    <source>
        <dbReference type="ARBA" id="ARBA00048741"/>
    </source>
</evidence>
<dbReference type="AlphaFoldDB" id="A0A6S6TDQ1"/>
<dbReference type="InterPro" id="IPR017932">
    <property type="entry name" value="GATase_2_dom"/>
</dbReference>
<keyword evidence="5" id="KW-0067">ATP-binding</keyword>
<evidence type="ECO:0000256" key="1">
    <source>
        <dbReference type="ARBA" id="ARBA00005187"/>
    </source>
</evidence>
<evidence type="ECO:0000256" key="5">
    <source>
        <dbReference type="ARBA" id="ARBA00022840"/>
    </source>
</evidence>